<accession>A0A8H3VS36</accession>
<evidence type="ECO:0000313" key="4">
    <source>
        <dbReference type="Proteomes" id="UP000490939"/>
    </source>
</evidence>
<evidence type="ECO:0000313" key="3">
    <source>
        <dbReference type="EMBL" id="KAE9992788.1"/>
    </source>
</evidence>
<keyword evidence="1" id="KW-0678">Repressor</keyword>
<gene>
    <name evidence="3" type="ORF">EG327_007712</name>
</gene>
<dbReference type="InterPro" id="IPR039774">
    <property type="entry name" value="Sin3-like"/>
</dbReference>
<name>A0A8H3VS36_VENIN</name>
<comment type="caution">
    <text evidence="3">The sequence shown here is derived from an EMBL/GenBank/DDBJ whole genome shotgun (WGS) entry which is preliminary data.</text>
</comment>
<dbReference type="GO" id="GO:0003714">
    <property type="term" value="F:transcription corepressor activity"/>
    <property type="evidence" value="ECO:0007669"/>
    <property type="project" value="InterPro"/>
</dbReference>
<protein>
    <recommendedName>
        <fullName evidence="2">Histone deacetylase interacting domain-containing protein</fullName>
    </recommendedName>
</protein>
<dbReference type="AlphaFoldDB" id="A0A8H3VS36"/>
<dbReference type="InterPro" id="IPR013194">
    <property type="entry name" value="HDAC_interact_dom"/>
</dbReference>
<dbReference type="Pfam" id="PF08295">
    <property type="entry name" value="Sin3_corepress"/>
    <property type="match status" value="1"/>
</dbReference>
<dbReference type="GO" id="GO:0000122">
    <property type="term" value="P:negative regulation of transcription by RNA polymerase II"/>
    <property type="evidence" value="ECO:0007669"/>
    <property type="project" value="TreeGrafter"/>
</dbReference>
<sequence length="121" mass="13119">MANSASMNGKIHLSNCGGLGPSYLLLPKAETNKKCSGRDELCNSVLNNEWVSHPTGGEDTEITNIERTASMKTARCPSHTSAASKAVKMAMHPVSSWYCNHPFHQAQSNMSFPQDGQMPQP</sequence>
<keyword evidence="4" id="KW-1185">Reference proteome</keyword>
<evidence type="ECO:0000259" key="2">
    <source>
        <dbReference type="SMART" id="SM00761"/>
    </source>
</evidence>
<dbReference type="SMART" id="SM00761">
    <property type="entry name" value="HDAC_interact"/>
    <property type="match status" value="1"/>
</dbReference>
<dbReference type="EMBL" id="WNWR01000047">
    <property type="protein sequence ID" value="KAE9992788.1"/>
    <property type="molecule type" value="Genomic_DNA"/>
</dbReference>
<dbReference type="GO" id="GO:0070822">
    <property type="term" value="C:Sin3-type complex"/>
    <property type="evidence" value="ECO:0007669"/>
    <property type="project" value="TreeGrafter"/>
</dbReference>
<feature type="domain" description="Histone deacetylase interacting" evidence="2">
    <location>
        <begin position="15"/>
        <end position="87"/>
    </location>
</feature>
<evidence type="ECO:0000256" key="1">
    <source>
        <dbReference type="ARBA" id="ARBA00022491"/>
    </source>
</evidence>
<proteinExistence type="predicted"/>
<organism evidence="3 4">
    <name type="scientific">Venturia inaequalis</name>
    <name type="common">Apple scab fungus</name>
    <dbReference type="NCBI Taxonomy" id="5025"/>
    <lineage>
        <taxon>Eukaryota</taxon>
        <taxon>Fungi</taxon>
        <taxon>Dikarya</taxon>
        <taxon>Ascomycota</taxon>
        <taxon>Pezizomycotina</taxon>
        <taxon>Dothideomycetes</taxon>
        <taxon>Pleosporomycetidae</taxon>
        <taxon>Venturiales</taxon>
        <taxon>Venturiaceae</taxon>
        <taxon>Venturia</taxon>
    </lineage>
</organism>
<dbReference type="Proteomes" id="UP000490939">
    <property type="component" value="Unassembled WGS sequence"/>
</dbReference>
<dbReference type="PANTHER" id="PTHR12346">
    <property type="entry name" value="SIN3B-RELATED"/>
    <property type="match status" value="1"/>
</dbReference>
<reference evidence="3 4" key="1">
    <citation type="submission" date="2019-07" db="EMBL/GenBank/DDBJ databases">
        <title>Venturia inaequalis Genome Resource.</title>
        <authorList>
            <person name="Lichtner F.J."/>
        </authorList>
    </citation>
    <scope>NUCLEOTIDE SEQUENCE [LARGE SCALE GENOMIC DNA]</scope>
    <source>
        <strain evidence="3 4">DMI_063113</strain>
    </source>
</reference>
<dbReference type="PANTHER" id="PTHR12346:SF0">
    <property type="entry name" value="SIN3A, ISOFORM G"/>
    <property type="match status" value="1"/>
</dbReference>